<evidence type="ECO:0000313" key="1">
    <source>
        <dbReference type="EMBL" id="AZB00063.1"/>
    </source>
</evidence>
<dbReference type="Proteomes" id="UP000279541">
    <property type="component" value="Chromosome"/>
</dbReference>
<gene>
    <name evidence="1" type="ORF">EG359_10695</name>
    <name evidence="2" type="ORF">SAMN05421768_10558</name>
</gene>
<dbReference type="STRING" id="112234.SAMN05421768_10558"/>
<dbReference type="EMBL" id="CP033926">
    <property type="protein sequence ID" value="AZB00063.1"/>
    <property type="molecule type" value="Genomic_DNA"/>
</dbReference>
<evidence type="ECO:0000313" key="3">
    <source>
        <dbReference type="Proteomes" id="UP000186106"/>
    </source>
</evidence>
<evidence type="ECO:0000313" key="2">
    <source>
        <dbReference type="EMBL" id="SIS36095.1"/>
    </source>
</evidence>
<proteinExistence type="predicted"/>
<sequence>MKGEVKFKRRIFNIDNQPFELWINKSIIDDTQKSDFSWCWRIDLKKFDDIENDEENLQQLMVAIIQKIMKVATIKITGITLHKNIYEIIFYAKEDDTTKIATEFVEIPHEIEDREKRFIGYHSKRDQNWEYVKMYFEAMTRK</sequence>
<reference evidence="1 4" key="2">
    <citation type="submission" date="2018-11" db="EMBL/GenBank/DDBJ databases">
        <title>Proposal to divide the Flavobacteriaceae and reorganize its genera based on Amino Acid Identity values calculated from whole genome sequences.</title>
        <authorList>
            <person name="Nicholson A.C."/>
            <person name="Gulvik C.A."/>
            <person name="Whitney A.M."/>
            <person name="Humrighouse B.W."/>
            <person name="Bell M."/>
            <person name="Holmes B."/>
            <person name="Steigerwalt A.G."/>
            <person name="Villarma A."/>
            <person name="Sheth M."/>
            <person name="Batra D."/>
            <person name="Pryor J."/>
            <person name="Bernardet J.-F."/>
            <person name="Hugo C."/>
            <person name="Kampfer P."/>
            <person name="Newman J."/>
            <person name="McQuiston J.R."/>
        </authorList>
    </citation>
    <scope>NUCLEOTIDE SEQUENCE [LARGE SCALE GENOMIC DNA]</scope>
    <source>
        <strain evidence="1 4">DSM 16927</strain>
    </source>
</reference>
<protein>
    <recommendedName>
        <fullName evidence="5">DUF695 domain-containing protein</fullName>
    </recommendedName>
</protein>
<dbReference type="OrthoDB" id="1259062at2"/>
<dbReference type="KEGG" id="cjt:EG359_10695"/>
<dbReference type="Proteomes" id="UP000186106">
    <property type="component" value="Unassembled WGS sequence"/>
</dbReference>
<keyword evidence="4" id="KW-1185">Reference proteome</keyword>
<organism evidence="2 3">
    <name type="scientific">Chryseobacterium joostei</name>
    <dbReference type="NCBI Taxonomy" id="112234"/>
    <lineage>
        <taxon>Bacteria</taxon>
        <taxon>Pseudomonadati</taxon>
        <taxon>Bacteroidota</taxon>
        <taxon>Flavobacteriia</taxon>
        <taxon>Flavobacteriales</taxon>
        <taxon>Weeksellaceae</taxon>
        <taxon>Chryseobacterium group</taxon>
        <taxon>Chryseobacterium</taxon>
    </lineage>
</organism>
<dbReference type="EMBL" id="FTNZ01000005">
    <property type="protein sequence ID" value="SIS36095.1"/>
    <property type="molecule type" value="Genomic_DNA"/>
</dbReference>
<reference evidence="2 3" key="1">
    <citation type="submission" date="2017-01" db="EMBL/GenBank/DDBJ databases">
        <authorList>
            <person name="Mah S.A."/>
            <person name="Swanson W.J."/>
            <person name="Moy G.W."/>
            <person name="Vacquier V.D."/>
        </authorList>
    </citation>
    <scope>NUCLEOTIDE SEQUENCE [LARGE SCALE GENOMIC DNA]</scope>
    <source>
        <strain evidence="2 3">DSM 16927</strain>
    </source>
</reference>
<name>A0A1N7IG91_9FLAO</name>
<accession>A0A1N7IG91</accession>
<dbReference type="RefSeq" id="WP_076354491.1">
    <property type="nucleotide sequence ID" value="NZ_CP033926.1"/>
</dbReference>
<dbReference type="AlphaFoldDB" id="A0A1N7IG91"/>
<evidence type="ECO:0008006" key="5">
    <source>
        <dbReference type="Google" id="ProtNLM"/>
    </source>
</evidence>
<evidence type="ECO:0000313" key="4">
    <source>
        <dbReference type="Proteomes" id="UP000279541"/>
    </source>
</evidence>